<dbReference type="InterPro" id="IPR004516">
    <property type="entry name" value="HisRS/HisZ"/>
</dbReference>
<gene>
    <name evidence="8" type="primary">hisZ</name>
    <name evidence="10" type="ORF">VB739_03970</name>
</gene>
<evidence type="ECO:0000313" key="11">
    <source>
        <dbReference type="Proteomes" id="UP001302329"/>
    </source>
</evidence>
<dbReference type="PANTHER" id="PTHR43707:SF1">
    <property type="entry name" value="HISTIDINE--TRNA LIGASE, MITOCHONDRIAL-RELATED"/>
    <property type="match status" value="1"/>
</dbReference>
<dbReference type="InterPro" id="IPR045864">
    <property type="entry name" value="aa-tRNA-synth_II/BPL/LPL"/>
</dbReference>
<feature type="domain" description="Aminoacyl-transfer RNA synthetases class-II family profile" evidence="9">
    <location>
        <begin position="32"/>
        <end position="338"/>
    </location>
</feature>
<sequence>MALQPAAGARDLNPGQVDSNRRLCDLLANVYRLWGYQEVAPPTIERLDTLEAGGAIAERELVRLVADEPLGLRPELTAPIARAASTRMLGRPRPLRLWASGTTFRSFTGDGGGQRISEQLQSGVELLGEPSPAADTELLHLLLAAVASLELPPRHQPTLLVGHHGLLSALLSQVPEEQRSLARHALTDFDPLALEALALPDSQRQRLMALIGLRGEPVRVLYQLEQWLGPVPLLESLAATLASVKSPAAGLGVRVQLDPTFQPHFDLYDGLVFKLVCQGADAPVAIASGGRYDALVGRFGTGTADAAGTGFGFDVEAIRDLLESEGAPAMADGQAPGPWLVASATAAGLGQALSRLAELHGDGEAAELCTRPCVDRSEAERLAAERGCRGAVWLAA</sequence>
<evidence type="ECO:0000256" key="6">
    <source>
        <dbReference type="ARBA" id="ARBA00022490"/>
    </source>
</evidence>
<keyword evidence="11" id="KW-1185">Reference proteome</keyword>
<reference evidence="10 11" key="1">
    <citation type="submission" date="2023-12" db="EMBL/GenBank/DDBJ databases">
        <title>Baltic Sea Cyanobacteria.</title>
        <authorList>
            <person name="Delbaje E."/>
            <person name="Fewer D.P."/>
            <person name="Shishido T.K."/>
        </authorList>
    </citation>
    <scope>NUCLEOTIDE SEQUENCE [LARGE SCALE GENOMIC DNA]</scope>
    <source>
        <strain evidence="10 11">UHCC 0281</strain>
    </source>
</reference>
<evidence type="ECO:0000256" key="2">
    <source>
        <dbReference type="ARBA" id="ARBA00004667"/>
    </source>
</evidence>
<dbReference type="HAMAP" id="MF_00125">
    <property type="entry name" value="HisZ"/>
    <property type="match status" value="1"/>
</dbReference>
<dbReference type="Pfam" id="PF13393">
    <property type="entry name" value="tRNA-synt_His"/>
    <property type="match status" value="1"/>
</dbReference>
<keyword evidence="8" id="KW-0368">Histidine biosynthesis</keyword>
<comment type="caution">
    <text evidence="10">The sequence shown here is derived from an EMBL/GenBank/DDBJ whole genome shotgun (WGS) entry which is preliminary data.</text>
</comment>
<evidence type="ECO:0000256" key="8">
    <source>
        <dbReference type="HAMAP-Rule" id="MF_00125"/>
    </source>
</evidence>
<comment type="subunit">
    <text evidence="4 8">Heteromultimer composed of HisG and HisZ subunits.</text>
</comment>
<dbReference type="InterPro" id="IPR006195">
    <property type="entry name" value="aa-tRNA-synth_II"/>
</dbReference>
<proteinExistence type="inferred from homology"/>
<protein>
    <recommendedName>
        <fullName evidence="5 8">ATP phosphoribosyltransferase regulatory subunit</fullName>
    </recommendedName>
</protein>
<dbReference type="EMBL" id="JAYGHY010000007">
    <property type="protein sequence ID" value="MEA5441705.1"/>
    <property type="molecule type" value="Genomic_DNA"/>
</dbReference>
<dbReference type="PROSITE" id="PS50862">
    <property type="entry name" value="AA_TRNA_LIGASE_II"/>
    <property type="match status" value="1"/>
</dbReference>
<comment type="function">
    <text evidence="7 8">Required for the first step of histidine biosynthesis. May allow the feedback regulation of ATP phosphoribosyltransferase activity by histidine.</text>
</comment>
<name>A0ABU5STA9_9CYAN</name>
<comment type="similarity">
    <text evidence="3 8">Belongs to the class-II aminoacyl-tRNA synthetase family. HisZ subfamily.</text>
</comment>
<evidence type="ECO:0000313" key="10">
    <source>
        <dbReference type="EMBL" id="MEA5441705.1"/>
    </source>
</evidence>
<dbReference type="RefSeq" id="WP_323355819.1">
    <property type="nucleotide sequence ID" value="NZ_JAYGHY010000007.1"/>
</dbReference>
<organism evidence="10 11">
    <name type="scientific">Cyanobium gracile UHCC 0281</name>
    <dbReference type="NCBI Taxonomy" id="3110309"/>
    <lineage>
        <taxon>Bacteria</taxon>
        <taxon>Bacillati</taxon>
        <taxon>Cyanobacteriota</taxon>
        <taxon>Cyanophyceae</taxon>
        <taxon>Synechococcales</taxon>
        <taxon>Prochlorococcaceae</taxon>
        <taxon>Cyanobium</taxon>
    </lineage>
</organism>
<dbReference type="GO" id="GO:0016757">
    <property type="term" value="F:glycosyltransferase activity"/>
    <property type="evidence" value="ECO:0007669"/>
    <property type="project" value="UniProtKB-KW"/>
</dbReference>
<keyword evidence="8" id="KW-0028">Amino-acid biosynthesis</keyword>
<evidence type="ECO:0000259" key="9">
    <source>
        <dbReference type="PROSITE" id="PS50862"/>
    </source>
</evidence>
<accession>A0ABU5STA9</accession>
<dbReference type="Proteomes" id="UP001302329">
    <property type="component" value="Unassembled WGS sequence"/>
</dbReference>
<evidence type="ECO:0000256" key="1">
    <source>
        <dbReference type="ARBA" id="ARBA00004496"/>
    </source>
</evidence>
<evidence type="ECO:0000256" key="7">
    <source>
        <dbReference type="ARBA" id="ARBA00025246"/>
    </source>
</evidence>
<dbReference type="PANTHER" id="PTHR43707">
    <property type="entry name" value="HISTIDYL-TRNA SYNTHETASE"/>
    <property type="match status" value="1"/>
</dbReference>
<evidence type="ECO:0000256" key="5">
    <source>
        <dbReference type="ARBA" id="ARBA00020397"/>
    </source>
</evidence>
<keyword evidence="10" id="KW-0808">Transferase</keyword>
<dbReference type="SUPFAM" id="SSF55681">
    <property type="entry name" value="Class II aaRS and biotin synthetases"/>
    <property type="match status" value="1"/>
</dbReference>
<dbReference type="InterPro" id="IPR041715">
    <property type="entry name" value="HisRS-like_core"/>
</dbReference>
<evidence type="ECO:0000256" key="4">
    <source>
        <dbReference type="ARBA" id="ARBA00011496"/>
    </source>
</evidence>
<comment type="pathway">
    <text evidence="2 8">Amino-acid biosynthesis; L-histidine biosynthesis; L-histidine from 5-phospho-alpha-D-ribose 1-diphosphate: step 1/9.</text>
</comment>
<keyword evidence="10" id="KW-0328">Glycosyltransferase</keyword>
<dbReference type="Gene3D" id="3.30.930.10">
    <property type="entry name" value="Bira Bifunctional Protein, Domain 2"/>
    <property type="match status" value="1"/>
</dbReference>
<dbReference type="InterPro" id="IPR004517">
    <property type="entry name" value="HisZ"/>
</dbReference>
<keyword evidence="6 8" id="KW-0963">Cytoplasm</keyword>
<evidence type="ECO:0000256" key="3">
    <source>
        <dbReference type="ARBA" id="ARBA00005539"/>
    </source>
</evidence>
<comment type="miscellaneous">
    <text evidence="8">This function is generally fulfilled by the C-terminal part of HisG, which is missing in some bacteria such as this one.</text>
</comment>
<dbReference type="NCBIfam" id="NF008939">
    <property type="entry name" value="PRK12292.2-1"/>
    <property type="match status" value="1"/>
</dbReference>
<dbReference type="PIRSF" id="PIRSF001549">
    <property type="entry name" value="His-tRNA_synth"/>
    <property type="match status" value="1"/>
</dbReference>
<comment type="subcellular location">
    <subcellularLocation>
        <location evidence="1 8">Cytoplasm</location>
    </subcellularLocation>
</comment>